<keyword evidence="2" id="KW-1185">Reference proteome</keyword>
<gene>
    <name evidence="1" type="ORF">QAD02_014565</name>
</gene>
<comment type="caution">
    <text evidence="1">The sequence shown here is derived from an EMBL/GenBank/DDBJ whole genome shotgun (WGS) entry which is preliminary data.</text>
</comment>
<dbReference type="Proteomes" id="UP001239111">
    <property type="component" value="Chromosome 2"/>
</dbReference>
<name>A0ACC2P6P8_9HYME</name>
<sequence length="147" mass="15532">MSGSTSIVDAGTGDAASGVAASRAVAFSDAALGDILRGSVTPNQATSTGASNDVVLGLALHPVPTGIRRVNKEPVHDLEVEESQASEVMVGLIHGIDCPEQEEERGVHYEERVSRVGREVVCREQRVAFQLPVCLPWELEAREGKSG</sequence>
<proteinExistence type="predicted"/>
<organism evidence="1 2">
    <name type="scientific">Eretmocerus hayati</name>
    <dbReference type="NCBI Taxonomy" id="131215"/>
    <lineage>
        <taxon>Eukaryota</taxon>
        <taxon>Metazoa</taxon>
        <taxon>Ecdysozoa</taxon>
        <taxon>Arthropoda</taxon>
        <taxon>Hexapoda</taxon>
        <taxon>Insecta</taxon>
        <taxon>Pterygota</taxon>
        <taxon>Neoptera</taxon>
        <taxon>Endopterygota</taxon>
        <taxon>Hymenoptera</taxon>
        <taxon>Apocrita</taxon>
        <taxon>Proctotrupomorpha</taxon>
        <taxon>Chalcidoidea</taxon>
        <taxon>Aphelinidae</taxon>
        <taxon>Aphelininae</taxon>
        <taxon>Eretmocerus</taxon>
    </lineage>
</organism>
<dbReference type="EMBL" id="CM056742">
    <property type="protein sequence ID" value="KAJ8678778.1"/>
    <property type="molecule type" value="Genomic_DNA"/>
</dbReference>
<accession>A0ACC2P6P8</accession>
<evidence type="ECO:0000313" key="2">
    <source>
        <dbReference type="Proteomes" id="UP001239111"/>
    </source>
</evidence>
<evidence type="ECO:0000313" key="1">
    <source>
        <dbReference type="EMBL" id="KAJ8678778.1"/>
    </source>
</evidence>
<protein>
    <submittedName>
        <fullName evidence="1">Uncharacterized protein</fullName>
    </submittedName>
</protein>
<reference evidence="1" key="1">
    <citation type="submission" date="2023-04" db="EMBL/GenBank/DDBJ databases">
        <title>A chromosome-level genome assembly of the parasitoid wasp Eretmocerus hayati.</title>
        <authorList>
            <person name="Zhong Y."/>
            <person name="Liu S."/>
            <person name="Liu Y."/>
        </authorList>
    </citation>
    <scope>NUCLEOTIDE SEQUENCE</scope>
    <source>
        <strain evidence="1">ZJU_SS_LIU_2023</strain>
    </source>
</reference>